<dbReference type="PANTHER" id="PTHR40465">
    <property type="entry name" value="CHROMOSOME 1, WHOLE GENOME SHOTGUN SEQUENCE"/>
    <property type="match status" value="1"/>
</dbReference>
<dbReference type="AlphaFoldDB" id="A0A8H7CXT4"/>
<gene>
    <name evidence="4" type="ORF">MVEN_01152900</name>
</gene>
<dbReference type="OrthoDB" id="2535105at2759"/>
<accession>A0A8H7CXT4</accession>
<keyword evidence="2" id="KW-0812">Transmembrane</keyword>
<feature type="region of interest" description="Disordered" evidence="1">
    <location>
        <begin position="307"/>
        <end position="334"/>
    </location>
</feature>
<dbReference type="PANTHER" id="PTHR40465:SF1">
    <property type="entry name" value="DUF6534 DOMAIN-CONTAINING PROTEIN"/>
    <property type="match status" value="1"/>
</dbReference>
<evidence type="ECO:0000313" key="4">
    <source>
        <dbReference type="EMBL" id="KAF7351911.1"/>
    </source>
</evidence>
<feature type="transmembrane region" description="Helical" evidence="2">
    <location>
        <begin position="12"/>
        <end position="32"/>
    </location>
</feature>
<feature type="transmembrane region" description="Helical" evidence="2">
    <location>
        <begin position="227"/>
        <end position="245"/>
    </location>
</feature>
<keyword evidence="2" id="KW-1133">Transmembrane helix</keyword>
<protein>
    <submittedName>
        <fullName evidence="4">Retinol dehydrogenase 12</fullName>
    </submittedName>
</protein>
<dbReference type="Pfam" id="PF20152">
    <property type="entry name" value="DUF6534"/>
    <property type="match status" value="1"/>
</dbReference>
<sequence length="334" mass="37082">MDMNATLGAIEIGTLLSGVLFGLITAQTYVYFKNFPRDSRFMKGLVFALWIVEMAHTACIFDALYMYTITAYGNPTSLIKFPISLDVTIVLHGTTVIIVQLFFTHRMSKFLKNKYYIPVILSVGAVLLVRFIAFLVSGVAAVRMSTLLTFMQSWKSLILFDLLSCAITDVIISAILVYQLAIRRASAYKSTIAIMDKLIMWAVETCLVTTFTTMVMLVCFLTMKQNFIWVGILLVQPKIFSNALLANLNSRTGFRDHGSVVQEFSGKPNSHQMICFKPGSAGVTVSQETATIKDDLPRTPGGVHLVYSDSKPKSSLTDSHIESMPETKENSSMV</sequence>
<dbReference type="EMBL" id="JACAZI010000009">
    <property type="protein sequence ID" value="KAF7351911.1"/>
    <property type="molecule type" value="Genomic_DNA"/>
</dbReference>
<feature type="transmembrane region" description="Helical" evidence="2">
    <location>
        <begin position="157"/>
        <end position="178"/>
    </location>
</feature>
<feature type="compositionally biased region" description="Basic and acidic residues" evidence="1">
    <location>
        <begin position="319"/>
        <end position="334"/>
    </location>
</feature>
<dbReference type="InterPro" id="IPR045339">
    <property type="entry name" value="DUF6534"/>
</dbReference>
<evidence type="ECO:0000256" key="2">
    <source>
        <dbReference type="SAM" id="Phobius"/>
    </source>
</evidence>
<evidence type="ECO:0000256" key="1">
    <source>
        <dbReference type="SAM" id="MobiDB-lite"/>
    </source>
</evidence>
<keyword evidence="2" id="KW-0472">Membrane</keyword>
<feature type="transmembrane region" description="Helical" evidence="2">
    <location>
        <begin position="115"/>
        <end position="137"/>
    </location>
</feature>
<keyword evidence="5" id="KW-1185">Reference proteome</keyword>
<proteinExistence type="predicted"/>
<evidence type="ECO:0000259" key="3">
    <source>
        <dbReference type="Pfam" id="PF20152"/>
    </source>
</evidence>
<dbReference type="Proteomes" id="UP000620124">
    <property type="component" value="Unassembled WGS sequence"/>
</dbReference>
<organism evidence="4 5">
    <name type="scientific">Mycena venus</name>
    <dbReference type="NCBI Taxonomy" id="2733690"/>
    <lineage>
        <taxon>Eukaryota</taxon>
        <taxon>Fungi</taxon>
        <taxon>Dikarya</taxon>
        <taxon>Basidiomycota</taxon>
        <taxon>Agaricomycotina</taxon>
        <taxon>Agaricomycetes</taxon>
        <taxon>Agaricomycetidae</taxon>
        <taxon>Agaricales</taxon>
        <taxon>Marasmiineae</taxon>
        <taxon>Mycenaceae</taxon>
        <taxon>Mycena</taxon>
    </lineage>
</organism>
<reference evidence="4" key="1">
    <citation type="submission" date="2020-05" db="EMBL/GenBank/DDBJ databases">
        <title>Mycena genomes resolve the evolution of fungal bioluminescence.</title>
        <authorList>
            <person name="Tsai I.J."/>
        </authorList>
    </citation>
    <scope>NUCLEOTIDE SEQUENCE</scope>
    <source>
        <strain evidence="4">CCC161011</strain>
    </source>
</reference>
<comment type="caution">
    <text evidence="4">The sequence shown here is derived from an EMBL/GenBank/DDBJ whole genome shotgun (WGS) entry which is preliminary data.</text>
</comment>
<feature type="transmembrane region" description="Helical" evidence="2">
    <location>
        <begin position="79"/>
        <end position="103"/>
    </location>
</feature>
<evidence type="ECO:0000313" key="5">
    <source>
        <dbReference type="Proteomes" id="UP000620124"/>
    </source>
</evidence>
<feature type="transmembrane region" description="Helical" evidence="2">
    <location>
        <begin position="44"/>
        <end position="67"/>
    </location>
</feature>
<feature type="transmembrane region" description="Helical" evidence="2">
    <location>
        <begin position="198"/>
        <end position="221"/>
    </location>
</feature>
<feature type="domain" description="DUF6534" evidence="3">
    <location>
        <begin position="166"/>
        <end position="252"/>
    </location>
</feature>
<name>A0A8H7CXT4_9AGAR</name>